<dbReference type="AlphaFoldDB" id="A0A1R2AV94"/>
<dbReference type="InterPro" id="IPR001849">
    <property type="entry name" value="PH_domain"/>
</dbReference>
<dbReference type="OrthoDB" id="312434at2759"/>
<dbReference type="InterPro" id="IPR000306">
    <property type="entry name" value="Znf_FYVE"/>
</dbReference>
<reference evidence="6 7" key="1">
    <citation type="submission" date="2016-11" db="EMBL/GenBank/DDBJ databases">
        <title>The macronuclear genome of Stentor coeruleus: a giant cell with tiny introns.</title>
        <authorList>
            <person name="Slabodnick M."/>
            <person name="Ruby J.G."/>
            <person name="Reiff S.B."/>
            <person name="Swart E.C."/>
            <person name="Gosai S."/>
            <person name="Prabakaran S."/>
            <person name="Witkowska E."/>
            <person name="Larue G.E."/>
            <person name="Fisher S."/>
            <person name="Freeman R.M."/>
            <person name="Gunawardena J."/>
            <person name="Chu W."/>
            <person name="Stover N.A."/>
            <person name="Gregory B.D."/>
            <person name="Nowacki M."/>
            <person name="Derisi J."/>
            <person name="Roy S.W."/>
            <person name="Marshall W.F."/>
            <person name="Sood P."/>
        </authorList>
    </citation>
    <scope>NUCLEOTIDE SEQUENCE [LARGE SCALE GENOMIC DNA]</scope>
    <source>
        <strain evidence="6">WM001</strain>
    </source>
</reference>
<dbReference type="InterPro" id="IPR017455">
    <property type="entry name" value="Znf_FYVE-rel"/>
</dbReference>
<dbReference type="SUPFAM" id="SSF57903">
    <property type="entry name" value="FYVE/PHD zinc finger"/>
    <property type="match status" value="1"/>
</dbReference>
<organism evidence="6 7">
    <name type="scientific">Stentor coeruleus</name>
    <dbReference type="NCBI Taxonomy" id="5963"/>
    <lineage>
        <taxon>Eukaryota</taxon>
        <taxon>Sar</taxon>
        <taxon>Alveolata</taxon>
        <taxon>Ciliophora</taxon>
        <taxon>Postciliodesmatophora</taxon>
        <taxon>Heterotrichea</taxon>
        <taxon>Heterotrichida</taxon>
        <taxon>Stentoridae</taxon>
        <taxon>Stentor</taxon>
    </lineage>
</organism>
<evidence type="ECO:0000313" key="6">
    <source>
        <dbReference type="EMBL" id="OMJ68443.1"/>
    </source>
</evidence>
<dbReference type="SUPFAM" id="SSF50729">
    <property type="entry name" value="PH domain-like"/>
    <property type="match status" value="1"/>
</dbReference>
<dbReference type="GO" id="GO:0033565">
    <property type="term" value="C:ESCRT-0 complex"/>
    <property type="evidence" value="ECO:0007669"/>
    <property type="project" value="TreeGrafter"/>
</dbReference>
<protein>
    <recommendedName>
        <fullName evidence="5">FYVE-type domain-containing protein</fullName>
    </recommendedName>
</protein>
<dbReference type="Gene3D" id="2.30.29.30">
    <property type="entry name" value="Pleckstrin-homology domain (PH domain)/Phosphotyrosine-binding domain (PTB)"/>
    <property type="match status" value="1"/>
</dbReference>
<dbReference type="Pfam" id="PF01363">
    <property type="entry name" value="FYVE"/>
    <property type="match status" value="1"/>
</dbReference>
<dbReference type="InterPro" id="IPR011993">
    <property type="entry name" value="PH-like_dom_sf"/>
</dbReference>
<dbReference type="InterPro" id="IPR011011">
    <property type="entry name" value="Znf_FYVE_PHD"/>
</dbReference>
<dbReference type="SMART" id="SM00064">
    <property type="entry name" value="FYVE"/>
    <property type="match status" value="1"/>
</dbReference>
<evidence type="ECO:0000256" key="1">
    <source>
        <dbReference type="ARBA" id="ARBA00022723"/>
    </source>
</evidence>
<feature type="domain" description="FYVE-type" evidence="5">
    <location>
        <begin position="118"/>
        <end position="178"/>
    </location>
</feature>
<dbReference type="GO" id="GO:0008270">
    <property type="term" value="F:zinc ion binding"/>
    <property type="evidence" value="ECO:0007669"/>
    <property type="project" value="UniProtKB-KW"/>
</dbReference>
<evidence type="ECO:0000256" key="2">
    <source>
        <dbReference type="ARBA" id="ARBA00022771"/>
    </source>
</evidence>
<dbReference type="GO" id="GO:0043328">
    <property type="term" value="P:protein transport to vacuole involved in ubiquitin-dependent protein catabolic process via the multivesicular body sorting pathway"/>
    <property type="evidence" value="ECO:0007669"/>
    <property type="project" value="TreeGrafter"/>
</dbReference>
<dbReference type="EMBL" id="MPUH01001330">
    <property type="protein sequence ID" value="OMJ68443.1"/>
    <property type="molecule type" value="Genomic_DNA"/>
</dbReference>
<keyword evidence="1" id="KW-0479">Metal-binding</keyword>
<evidence type="ECO:0000313" key="7">
    <source>
        <dbReference type="Proteomes" id="UP000187209"/>
    </source>
</evidence>
<dbReference type="SMART" id="SM00233">
    <property type="entry name" value="PH"/>
    <property type="match status" value="1"/>
</dbReference>
<dbReference type="PANTHER" id="PTHR47794">
    <property type="entry name" value="VACUOLAR PROTEIN SORTING-ASSOCIATED PROTEIN 27"/>
    <property type="match status" value="1"/>
</dbReference>
<keyword evidence="7" id="KW-1185">Reference proteome</keyword>
<dbReference type="GO" id="GO:0032266">
    <property type="term" value="F:phosphatidylinositol-3-phosphate binding"/>
    <property type="evidence" value="ECO:0007669"/>
    <property type="project" value="TreeGrafter"/>
</dbReference>
<name>A0A1R2AV94_9CILI</name>
<keyword evidence="3" id="KW-0862">Zinc</keyword>
<dbReference type="Proteomes" id="UP000187209">
    <property type="component" value="Unassembled WGS sequence"/>
</dbReference>
<accession>A0A1R2AV94</accession>
<dbReference type="PANTHER" id="PTHR47794:SF1">
    <property type="entry name" value="VACUOLAR PROTEIN SORTING-ASSOCIATED PROTEIN 27"/>
    <property type="match status" value="1"/>
</dbReference>
<dbReference type="GO" id="GO:0043130">
    <property type="term" value="F:ubiquitin binding"/>
    <property type="evidence" value="ECO:0007669"/>
    <property type="project" value="TreeGrafter"/>
</dbReference>
<evidence type="ECO:0000256" key="4">
    <source>
        <dbReference type="PROSITE-ProRule" id="PRU00091"/>
    </source>
</evidence>
<dbReference type="GO" id="GO:0006623">
    <property type="term" value="P:protein targeting to vacuole"/>
    <property type="evidence" value="ECO:0007669"/>
    <property type="project" value="TreeGrafter"/>
</dbReference>
<proteinExistence type="predicted"/>
<evidence type="ECO:0000259" key="5">
    <source>
        <dbReference type="PROSITE" id="PS50178"/>
    </source>
</evidence>
<dbReference type="InterPro" id="IPR013083">
    <property type="entry name" value="Znf_RING/FYVE/PHD"/>
</dbReference>
<dbReference type="Gene3D" id="3.30.40.10">
    <property type="entry name" value="Zinc/RING finger domain, C3HC4 (zinc finger)"/>
    <property type="match status" value="1"/>
</dbReference>
<comment type="caution">
    <text evidence="6">The sequence shown here is derived from an EMBL/GenBank/DDBJ whole genome shotgun (WGS) entry which is preliminary data.</text>
</comment>
<dbReference type="PROSITE" id="PS50178">
    <property type="entry name" value="ZF_FYVE"/>
    <property type="match status" value="1"/>
</dbReference>
<sequence length="214" mass="24980">MGKSISKHHEEYKRDKIKCRGMVEKYSFKQGVGKKRYFILKENTFGYSKSKDMPLSHVIQIDQTFKILYENLEKCEIGIECTNKRGENALWKLFFSSQKSTEKWSEKLKKAVRPVWQDPNSDRCTVCDKNFQVFRRQHHCRKCGKVICSAHCRVIEGLPELGYKEKVKICSNCVNRIGNINGVERAKSLSERESLRASMFKHNSVFLSPQSMLE</sequence>
<gene>
    <name evidence="6" type="ORF">SteCoe_34095</name>
</gene>
<keyword evidence="2 4" id="KW-0863">Zinc-finger</keyword>
<evidence type="ECO:0000256" key="3">
    <source>
        <dbReference type="ARBA" id="ARBA00022833"/>
    </source>
</evidence>